<dbReference type="InterPro" id="IPR015424">
    <property type="entry name" value="PyrdxlP-dep_Trfase"/>
</dbReference>
<evidence type="ECO:0000313" key="12">
    <source>
        <dbReference type="Proteomes" id="UP000027586"/>
    </source>
</evidence>
<dbReference type="EC" id="2.6.1.44" evidence="3"/>
<comment type="similarity">
    <text evidence="2 7">Belongs to the class-V pyridoxal-phosphate-dependent aminotransferase family.</text>
</comment>
<dbReference type="AlphaFoldDB" id="A0A068RMS3"/>
<dbReference type="GO" id="GO:0019265">
    <property type="term" value="P:glycine biosynthetic process, by transamination of glyoxylate"/>
    <property type="evidence" value="ECO:0007669"/>
    <property type="project" value="TreeGrafter"/>
</dbReference>
<proteinExistence type="inferred from homology"/>
<organism evidence="11 12">
    <name type="scientific">Lichtheimia corymbifera JMRC:FSU:9682</name>
    <dbReference type="NCBI Taxonomy" id="1263082"/>
    <lineage>
        <taxon>Eukaryota</taxon>
        <taxon>Fungi</taxon>
        <taxon>Fungi incertae sedis</taxon>
        <taxon>Mucoromycota</taxon>
        <taxon>Mucoromycotina</taxon>
        <taxon>Mucoromycetes</taxon>
        <taxon>Mucorales</taxon>
        <taxon>Lichtheimiaceae</taxon>
        <taxon>Lichtheimia</taxon>
    </lineage>
</organism>
<dbReference type="Proteomes" id="UP000027586">
    <property type="component" value="Unassembled WGS sequence"/>
</dbReference>
<dbReference type="OrthoDB" id="7403325at2759"/>
<evidence type="ECO:0000256" key="9">
    <source>
        <dbReference type="SAM" id="Phobius"/>
    </source>
</evidence>
<keyword evidence="9" id="KW-1133">Transmembrane helix</keyword>
<dbReference type="Pfam" id="PF00266">
    <property type="entry name" value="Aminotran_5"/>
    <property type="match status" value="1"/>
</dbReference>
<evidence type="ECO:0000256" key="3">
    <source>
        <dbReference type="ARBA" id="ARBA00013049"/>
    </source>
</evidence>
<dbReference type="Gene3D" id="3.90.1150.10">
    <property type="entry name" value="Aspartate Aminotransferase, domain 1"/>
    <property type="match status" value="1"/>
</dbReference>
<accession>A0A068RMS3</accession>
<dbReference type="SUPFAM" id="SSF53383">
    <property type="entry name" value="PLP-dependent transferases"/>
    <property type="match status" value="1"/>
</dbReference>
<dbReference type="FunFam" id="3.40.640.10:FF:000027">
    <property type="entry name" value="Serine--pyruvate aminotransferase, mitochondrial"/>
    <property type="match status" value="1"/>
</dbReference>
<dbReference type="PANTHER" id="PTHR21152">
    <property type="entry name" value="AMINOTRANSFERASE CLASS V"/>
    <property type="match status" value="1"/>
</dbReference>
<dbReference type="PROSITE" id="PS00595">
    <property type="entry name" value="AA_TRANSFER_CLASS_5"/>
    <property type="match status" value="1"/>
</dbReference>
<dbReference type="InterPro" id="IPR015422">
    <property type="entry name" value="PyrdxlP-dep_Trfase_small"/>
</dbReference>
<evidence type="ECO:0000256" key="7">
    <source>
        <dbReference type="RuleBase" id="RU004075"/>
    </source>
</evidence>
<evidence type="ECO:0000256" key="5">
    <source>
        <dbReference type="ARBA" id="ARBA00022679"/>
    </source>
</evidence>
<dbReference type="GO" id="GO:0008453">
    <property type="term" value="F:alanine-glyoxylate transaminase activity"/>
    <property type="evidence" value="ECO:0007669"/>
    <property type="project" value="UniProtKB-EC"/>
</dbReference>
<evidence type="ECO:0000256" key="6">
    <source>
        <dbReference type="ARBA" id="ARBA00022898"/>
    </source>
</evidence>
<gene>
    <name evidence="11" type="ORF">LCOR_02931.1</name>
</gene>
<feature type="domain" description="Aminotransferase class V" evidence="10">
    <location>
        <begin position="138"/>
        <end position="450"/>
    </location>
</feature>
<keyword evidence="12" id="KW-1185">Reference proteome</keyword>
<keyword evidence="4" id="KW-0032">Aminotransferase</keyword>
<dbReference type="VEuPathDB" id="FungiDB:LCOR_02931.1"/>
<dbReference type="PANTHER" id="PTHR21152:SF24">
    <property type="entry name" value="ALANINE--GLYOXYLATE AMINOTRANSFERASE 1"/>
    <property type="match status" value="1"/>
</dbReference>
<comment type="caution">
    <text evidence="11">The sequence shown here is derived from an EMBL/GenBank/DDBJ whole genome shotgun (WGS) entry which is preliminary data.</text>
</comment>
<dbReference type="GO" id="GO:0005777">
    <property type="term" value="C:peroxisome"/>
    <property type="evidence" value="ECO:0007669"/>
    <property type="project" value="TreeGrafter"/>
</dbReference>
<evidence type="ECO:0000256" key="1">
    <source>
        <dbReference type="ARBA" id="ARBA00001933"/>
    </source>
</evidence>
<dbReference type="STRING" id="1263082.A0A068RMS3"/>
<dbReference type="InterPro" id="IPR020578">
    <property type="entry name" value="Aminotrans_V_PyrdxlP_BS"/>
</dbReference>
<keyword evidence="9" id="KW-0812">Transmembrane</keyword>
<name>A0A068RMS3_9FUNG</name>
<comment type="cofactor">
    <cofactor evidence="1 8">
        <name>pyridoxal 5'-phosphate</name>
        <dbReference type="ChEBI" id="CHEBI:597326"/>
    </cofactor>
</comment>
<evidence type="ECO:0000256" key="8">
    <source>
        <dbReference type="RuleBase" id="RU004504"/>
    </source>
</evidence>
<dbReference type="FunFam" id="3.90.1150.10:FF:000049">
    <property type="entry name" value="Alanine-glyoxylate aminotransferase 1"/>
    <property type="match status" value="1"/>
</dbReference>
<dbReference type="InterPro" id="IPR000192">
    <property type="entry name" value="Aminotrans_V_dom"/>
</dbReference>
<dbReference type="Gene3D" id="3.40.640.10">
    <property type="entry name" value="Type I PLP-dependent aspartate aminotransferase-like (Major domain)"/>
    <property type="match status" value="1"/>
</dbReference>
<evidence type="ECO:0000259" key="10">
    <source>
        <dbReference type="Pfam" id="PF00266"/>
    </source>
</evidence>
<sequence>MNVWDSPSDWIRFWIFEYNASLPFNLLTNQTLHSIAINKPRAIDGLGKNKKSRLDGSTFGCLVFREKRVTNMIGRKYASLFCQQWPFFLFFTVIFFTVFVLYGILTIPTTTMAPHKLCMIPGPIEFHEDVLAAMGTPATSHVDPNFIPVFGESIEMVRKVVLSEKAQPFIVSGSGTLGWDMMVNLIEAGDEVLVINTGYFGDHFAECLEVYGAKITHLRAPVGGRPSADEIKQAVAGKKYKMVTVTHVDTSTGVLSDIKSVAEIVKANSPETLVVVDGVCSVGSEEIRFDEWNLDVVITGSQKGLGVPPGLSIVIASPHAIETFKSRKTPVPSYYSNWNKWIPIMQAYESRKPAYFATPAVQLIYALHSSLKRITSQPMEATFAKHQQVASNFRKTVQDLGFKLLAHTEEGAANGMTAIWLPEGITIPQVVPSLATKGVQIAGGLHKDCAPKYIRIGHMGISVMEDERGHIQKVIDSFKQTFTELGYLKA</sequence>
<evidence type="ECO:0000256" key="2">
    <source>
        <dbReference type="ARBA" id="ARBA00009236"/>
    </source>
</evidence>
<keyword evidence="6" id="KW-0663">Pyridoxal phosphate</keyword>
<protein>
    <recommendedName>
        <fullName evidence="3">alanine--glyoxylate transaminase</fullName>
        <ecNumber evidence="3">2.6.1.44</ecNumber>
    </recommendedName>
</protein>
<feature type="transmembrane region" description="Helical" evidence="9">
    <location>
        <begin position="85"/>
        <end position="105"/>
    </location>
</feature>
<dbReference type="GO" id="GO:0004760">
    <property type="term" value="F:L-serine-pyruvate transaminase activity"/>
    <property type="evidence" value="ECO:0007669"/>
    <property type="project" value="TreeGrafter"/>
</dbReference>
<keyword evidence="9" id="KW-0472">Membrane</keyword>
<dbReference type="EMBL" id="CBTN010000009">
    <property type="protein sequence ID" value="CDH51299.1"/>
    <property type="molecule type" value="Genomic_DNA"/>
</dbReference>
<dbReference type="InterPro" id="IPR015421">
    <property type="entry name" value="PyrdxlP-dep_Trfase_major"/>
</dbReference>
<evidence type="ECO:0000313" key="11">
    <source>
        <dbReference type="EMBL" id="CDH51299.1"/>
    </source>
</evidence>
<reference evidence="11" key="1">
    <citation type="submission" date="2013-08" db="EMBL/GenBank/DDBJ databases">
        <title>Gene expansion shapes genome architecture in the human pathogen Lichtheimia corymbifera: an evolutionary genomics analysis in the ancient terrestrial Mucorales (Mucoromycotina).</title>
        <authorList>
            <person name="Schwartze V.U."/>
            <person name="Winter S."/>
            <person name="Shelest E."/>
            <person name="Marcet-Houben M."/>
            <person name="Horn F."/>
            <person name="Wehner S."/>
            <person name="Hoffmann K."/>
            <person name="Riege K."/>
            <person name="Sammeth M."/>
            <person name="Nowrousian M."/>
            <person name="Valiante V."/>
            <person name="Linde J."/>
            <person name="Jacobsen I.D."/>
            <person name="Marz M."/>
            <person name="Brakhage A.A."/>
            <person name="Gabaldon T."/>
            <person name="Bocker S."/>
            <person name="Voigt K."/>
        </authorList>
    </citation>
    <scope>NUCLEOTIDE SEQUENCE [LARGE SCALE GENOMIC DNA]</scope>
    <source>
        <strain evidence="11">FSU 9682</strain>
    </source>
</reference>
<evidence type="ECO:0000256" key="4">
    <source>
        <dbReference type="ARBA" id="ARBA00022576"/>
    </source>
</evidence>
<keyword evidence="5" id="KW-0808">Transferase</keyword>